<dbReference type="AlphaFoldDB" id="A0A6J6G0Q7"/>
<evidence type="ECO:0000313" key="2">
    <source>
        <dbReference type="EMBL" id="CAB4592844.1"/>
    </source>
</evidence>
<sequence length="55" mass="6440">MSTKRNHDDHQSRTSDHHRRGRRSAVETFTDALTAPAEAVFRLGGERRQRRPRDI</sequence>
<reference evidence="2" key="1">
    <citation type="submission" date="2020-05" db="EMBL/GenBank/DDBJ databases">
        <authorList>
            <person name="Chiriac C."/>
            <person name="Salcher M."/>
            <person name="Ghai R."/>
            <person name="Kavagutti S V."/>
        </authorList>
    </citation>
    <scope>NUCLEOTIDE SEQUENCE</scope>
</reference>
<feature type="region of interest" description="Disordered" evidence="1">
    <location>
        <begin position="1"/>
        <end position="31"/>
    </location>
</feature>
<name>A0A6J6G0Q7_9ZZZZ</name>
<dbReference type="EMBL" id="CAEZSR010000245">
    <property type="protein sequence ID" value="CAB4592844.1"/>
    <property type="molecule type" value="Genomic_DNA"/>
</dbReference>
<evidence type="ECO:0000256" key="1">
    <source>
        <dbReference type="SAM" id="MobiDB-lite"/>
    </source>
</evidence>
<proteinExistence type="predicted"/>
<protein>
    <submittedName>
        <fullName evidence="2">Unannotated protein</fullName>
    </submittedName>
</protein>
<accession>A0A6J6G0Q7</accession>
<gene>
    <name evidence="2" type="ORF">UFOPK1493_03837</name>
</gene>
<feature type="compositionally biased region" description="Basic and acidic residues" evidence="1">
    <location>
        <begin position="1"/>
        <end position="15"/>
    </location>
</feature>
<organism evidence="2">
    <name type="scientific">freshwater metagenome</name>
    <dbReference type="NCBI Taxonomy" id="449393"/>
    <lineage>
        <taxon>unclassified sequences</taxon>
        <taxon>metagenomes</taxon>
        <taxon>ecological metagenomes</taxon>
    </lineage>
</organism>